<evidence type="ECO:0000256" key="2">
    <source>
        <dbReference type="ARBA" id="ARBA00007928"/>
    </source>
</evidence>
<dbReference type="PANTHER" id="PTHR30086:SF20">
    <property type="entry name" value="ARGININE EXPORTER PROTEIN ARGO-RELATED"/>
    <property type="match status" value="1"/>
</dbReference>
<dbReference type="GO" id="GO:0015171">
    <property type="term" value="F:amino acid transmembrane transporter activity"/>
    <property type="evidence" value="ECO:0007669"/>
    <property type="project" value="TreeGrafter"/>
</dbReference>
<dbReference type="HOGENOM" id="CLU_079569_0_1_9"/>
<evidence type="ECO:0000256" key="1">
    <source>
        <dbReference type="ARBA" id="ARBA00004651"/>
    </source>
</evidence>
<geneLocation type="plasmid" evidence="8 10">
    <name>pXO2</name>
</geneLocation>
<name>Q9RMX0_BACAN</name>
<evidence type="ECO:0000256" key="4">
    <source>
        <dbReference type="ARBA" id="ARBA00022692"/>
    </source>
</evidence>
<dbReference type="PIRSF" id="PIRSF006324">
    <property type="entry name" value="LeuE"/>
    <property type="match status" value="1"/>
</dbReference>
<proteinExistence type="inferred from homology"/>
<reference evidence="9 10" key="2">
    <citation type="journal article" date="2009" name="J. Bacteriol.">
        <title>The complete genome sequence of Bacillus anthracis Ames 'Ancestor'.</title>
        <authorList>
            <person name="Ravel J."/>
            <person name="Jiang L."/>
            <person name="Stanley S.T."/>
            <person name="Wilson M.R."/>
            <person name="Decker R.S."/>
            <person name="Read T.D."/>
            <person name="Worsham P."/>
            <person name="Keim P.S."/>
            <person name="Salzberg S.L."/>
            <person name="Fraser-Liggett C.M."/>
            <person name="Rasko D.A."/>
        </authorList>
    </citation>
    <scope>NUCLEOTIDE SEQUENCE [LARGE SCALE GENOMIC DNA]</scope>
    <source>
        <strain evidence="9">Ames Ancestor</strain>
        <strain evidence="10">Ames ancestor</strain>
        <plasmid evidence="10">pXO2</plasmid>
    </source>
</reference>
<evidence type="ECO:0000313" key="10">
    <source>
        <dbReference type="Proteomes" id="UP000000594"/>
    </source>
</evidence>
<dbReference type="KEGG" id="bar:GBAA_pXO2_0078"/>
<feature type="transmembrane region" description="Helical" evidence="7">
    <location>
        <begin position="180"/>
        <end position="201"/>
    </location>
</feature>
<dbReference type="OMA" id="VHVLYTV"/>
<gene>
    <name evidence="9" type="ordered locus">GBAA_pXO2_0078</name>
</gene>
<evidence type="ECO:0000256" key="6">
    <source>
        <dbReference type="ARBA" id="ARBA00023136"/>
    </source>
</evidence>
<reference evidence="8" key="1">
    <citation type="submission" date="1999-11" db="EMBL/GenBank/DDBJ databases">
        <authorList>
            <person name="Okinaka R.T."/>
            <person name="Cloud K."/>
            <person name="Hampton O."/>
            <person name="Hill K.K."/>
            <person name="Keim P."/>
            <person name="Lamke G."/>
            <person name="Kumano S."/>
            <person name="Manter D."/>
            <person name="Martinez Y."/>
            <person name="Svensson R."/>
            <person name="Tatum L.R."/>
            <person name="Brown A.E."/>
            <person name="Jackson P.J."/>
        </authorList>
    </citation>
    <scope>NUCLEOTIDE SEQUENCE</scope>
    <source>
        <plasmid evidence="8">pXO2</plasmid>
    </source>
</reference>
<evidence type="ECO:0000256" key="7">
    <source>
        <dbReference type="SAM" id="Phobius"/>
    </source>
</evidence>
<evidence type="ECO:0000256" key="5">
    <source>
        <dbReference type="ARBA" id="ARBA00022989"/>
    </source>
</evidence>
<sequence>MDLNIWITVLLVGTIGVISPGPNWAVIIKNSLYSRSLGVSTVAGIATGSLIHIVYCLIGIGVIISKSILLFNTLKWIGVAYLLYIGIKLLRSKKQSPAAIIKNNESTTWKAFRSGFLTDMLNPKATLFYLAIFTQVIEPNTNIFVQSVYGLTVWSVEILWHMVLVFFLTHKSVRNYFLSISHWIERVTGTALILLGIRLAFLKND</sequence>
<accession>A0A6L7HRE3</accession>
<dbReference type="AlphaFoldDB" id="Q9RMX0"/>
<dbReference type="EMBL" id="AE017335">
    <property type="protein sequence ID" value="AAT29008.2"/>
    <property type="molecule type" value="Genomic_DNA"/>
</dbReference>
<protein>
    <submittedName>
        <fullName evidence="8 9">PXO2-63</fullName>
    </submittedName>
</protein>
<dbReference type="NCBIfam" id="TIGR00949">
    <property type="entry name" value="2A76"/>
    <property type="match status" value="1"/>
</dbReference>
<evidence type="ECO:0000313" key="8">
    <source>
        <dbReference type="EMBL" id="AAF13668.1"/>
    </source>
</evidence>
<evidence type="ECO:0000313" key="9">
    <source>
        <dbReference type="EMBL" id="AAT29008.2"/>
    </source>
</evidence>
<comment type="similarity">
    <text evidence="2">Belongs to the Rht family.</text>
</comment>
<keyword evidence="6 7" id="KW-0472">Membrane</keyword>
<evidence type="ECO:0000256" key="3">
    <source>
        <dbReference type="ARBA" id="ARBA00022475"/>
    </source>
</evidence>
<feature type="transmembrane region" description="Helical" evidence="7">
    <location>
        <begin position="69"/>
        <end position="87"/>
    </location>
</feature>
<keyword evidence="5 7" id="KW-1133">Transmembrane helix</keyword>
<dbReference type="Pfam" id="PF01810">
    <property type="entry name" value="LysE"/>
    <property type="match status" value="1"/>
</dbReference>
<keyword evidence="10" id="KW-1185">Reference proteome</keyword>
<organism evidence="8">
    <name type="scientific">Bacillus anthracis</name>
    <name type="common">anthrax bacterium</name>
    <dbReference type="NCBI Taxonomy" id="1392"/>
    <lineage>
        <taxon>Bacteria</taxon>
        <taxon>Bacillati</taxon>
        <taxon>Bacillota</taxon>
        <taxon>Bacilli</taxon>
        <taxon>Bacillales</taxon>
        <taxon>Bacillaceae</taxon>
        <taxon>Bacillus</taxon>
        <taxon>Bacillus cereus group</taxon>
    </lineage>
</organism>
<dbReference type="PATRIC" id="fig|1392.230.peg.5926"/>
<keyword evidence="4 7" id="KW-0812">Transmembrane</keyword>
<keyword evidence="8" id="KW-0614">Plasmid</keyword>
<comment type="subcellular location">
    <subcellularLocation>
        <location evidence="1">Cell membrane</location>
        <topology evidence="1">Multi-pass membrane protein</topology>
    </subcellularLocation>
</comment>
<dbReference type="EMBL" id="AF188935">
    <property type="protein sequence ID" value="AAF13668.1"/>
    <property type="molecule type" value="Genomic_DNA"/>
</dbReference>
<dbReference type="Proteomes" id="UP000000594">
    <property type="component" value="Plasmid pXO2"/>
</dbReference>
<feature type="transmembrane region" description="Helical" evidence="7">
    <location>
        <begin position="148"/>
        <end position="168"/>
    </location>
</feature>
<dbReference type="RefSeq" id="WP_000365264.1">
    <property type="nucleotide sequence ID" value="NC_002146.1"/>
</dbReference>
<dbReference type="KEGG" id="banh:HYU01_29370"/>
<feature type="transmembrane region" description="Helical" evidence="7">
    <location>
        <begin position="39"/>
        <end position="63"/>
    </location>
</feature>
<accession>Q9RMX0</accession>
<dbReference type="InterPro" id="IPR004778">
    <property type="entry name" value="Homoserine/Threonine_efflux"/>
</dbReference>
<feature type="transmembrane region" description="Helical" evidence="7">
    <location>
        <begin position="6"/>
        <end position="27"/>
    </location>
</feature>
<dbReference type="GeneID" id="45025375"/>
<dbReference type="PANTHER" id="PTHR30086">
    <property type="entry name" value="ARGININE EXPORTER PROTEIN ARGO"/>
    <property type="match status" value="1"/>
</dbReference>
<dbReference type="InterPro" id="IPR001123">
    <property type="entry name" value="LeuE-type"/>
</dbReference>
<keyword evidence="3" id="KW-1003">Cell membrane</keyword>
<dbReference type="GO" id="GO:0005886">
    <property type="term" value="C:plasma membrane"/>
    <property type="evidence" value="ECO:0007669"/>
    <property type="project" value="UniProtKB-SubCell"/>
</dbReference>